<feature type="active site" description="O-(5'-phospho-DNA)-serine intermediate" evidence="5 6">
    <location>
        <position position="14"/>
    </location>
</feature>
<evidence type="ECO:0000256" key="1">
    <source>
        <dbReference type="ARBA" id="ARBA00022908"/>
    </source>
</evidence>
<dbReference type="GO" id="GO:0000150">
    <property type="term" value="F:DNA strand exchange activity"/>
    <property type="evidence" value="ECO:0007669"/>
    <property type="project" value="UniProtKB-KW"/>
</dbReference>
<evidence type="ECO:0000256" key="2">
    <source>
        <dbReference type="ARBA" id="ARBA00023100"/>
    </source>
</evidence>
<sequence>MKKNLRIGGYARVSTDEQKKYGYSIQAQIDEIKNWCSEHNHQLQNIYIDEGYSASNMKRPQLQAMLSNLRNLDAIAFTRLDRLSRNVLEANKMLELLQQNNVAMISICEDDINTSTANGLFMFNLKVNLAEHELKKGSERIKAVFEYKIAQGQPITGNVPFGYMIATENGNKRIVIDESKAPIVKDIFASFLLHQSVHHTVEYVNNKYGLSRPYMSYMHILKNEFYAGSYRGNSNYAEPYITKETYNDVQTALQANIRTGVQRHVYLFTGLLRCPECRSKLVGVSHPKGGKRYYYYRCNNAHSVHTCTHKKHYAELATEKYLLSNLDTLLKDHIATISSVTSETKNTTEKELKELRKELDNLNYIFIKKRMPVSTYERLYAETEDKIKRLESFKPKSTDHLNQFLNSGWRSIYDNLTRENKRTLWRNVLDSVHVSPDGIEVFFK</sequence>
<dbReference type="GO" id="GO:0003677">
    <property type="term" value="F:DNA binding"/>
    <property type="evidence" value="ECO:0007669"/>
    <property type="project" value="UniProtKB-KW"/>
</dbReference>
<keyword evidence="1" id="KW-0229">DNA integration</keyword>
<evidence type="ECO:0000259" key="7">
    <source>
        <dbReference type="PROSITE" id="PS51736"/>
    </source>
</evidence>
<reference evidence="9" key="1">
    <citation type="journal article" date="2021" name="Proc. Natl. Acad. Sci. U.S.A.">
        <title>A Catalog of Tens of Thousands of Viruses from Human Metagenomes Reveals Hidden Associations with Chronic Diseases.</title>
        <authorList>
            <person name="Tisza M.J."/>
            <person name="Buck C.B."/>
        </authorList>
    </citation>
    <scope>NUCLEOTIDE SEQUENCE</scope>
    <source>
        <strain evidence="9">CtfW121</strain>
    </source>
</reference>
<dbReference type="PROSITE" id="PS00397">
    <property type="entry name" value="RECOMBINASES_1"/>
    <property type="match status" value="1"/>
</dbReference>
<dbReference type="SMART" id="SM00857">
    <property type="entry name" value="Resolvase"/>
    <property type="match status" value="1"/>
</dbReference>
<dbReference type="PROSITE" id="PS51736">
    <property type="entry name" value="RECOMBINASES_3"/>
    <property type="match status" value="1"/>
</dbReference>
<dbReference type="InterPro" id="IPR036162">
    <property type="entry name" value="Resolvase-like_N_sf"/>
</dbReference>
<dbReference type="InterPro" id="IPR011109">
    <property type="entry name" value="DNA_bind_recombinase_dom"/>
</dbReference>
<evidence type="ECO:0000259" key="8">
    <source>
        <dbReference type="PROSITE" id="PS51737"/>
    </source>
</evidence>
<organism evidence="9">
    <name type="scientific">Siphoviridae sp. ctfW121</name>
    <dbReference type="NCBI Taxonomy" id="2826413"/>
    <lineage>
        <taxon>Viruses</taxon>
        <taxon>Duplodnaviria</taxon>
        <taxon>Heunggongvirae</taxon>
        <taxon>Uroviricota</taxon>
        <taxon>Caudoviricetes</taxon>
    </lineage>
</organism>
<dbReference type="InterPro" id="IPR006118">
    <property type="entry name" value="Recombinase_CS"/>
</dbReference>
<feature type="domain" description="Recombinase" evidence="8">
    <location>
        <begin position="160"/>
        <end position="259"/>
    </location>
</feature>
<name>A0A8S5N9W7_9CAUD</name>
<accession>A0A8S5N9W7</accession>
<dbReference type="Pfam" id="PF00239">
    <property type="entry name" value="Resolvase"/>
    <property type="match status" value="1"/>
</dbReference>
<dbReference type="Pfam" id="PF13408">
    <property type="entry name" value="Zn_ribbon_recom"/>
    <property type="match status" value="1"/>
</dbReference>
<dbReference type="PROSITE" id="PS51737">
    <property type="entry name" value="RECOMBINASE_DNA_BIND"/>
    <property type="match status" value="1"/>
</dbReference>
<keyword evidence="3" id="KW-0238">DNA-binding</keyword>
<feature type="domain" description="Resolvase/invertase-type recombinase catalytic" evidence="7">
    <location>
        <begin position="6"/>
        <end position="152"/>
    </location>
</feature>
<keyword evidence="2" id="KW-0230">DNA invertase</keyword>
<evidence type="ECO:0000313" key="9">
    <source>
        <dbReference type="EMBL" id="DAD90875.1"/>
    </source>
</evidence>
<dbReference type="PANTHER" id="PTHR30461">
    <property type="entry name" value="DNA-INVERTASE FROM LAMBDOID PROPHAGE"/>
    <property type="match status" value="1"/>
</dbReference>
<dbReference type="EMBL" id="BK015096">
    <property type="protein sequence ID" value="DAD90875.1"/>
    <property type="molecule type" value="Genomic_DNA"/>
</dbReference>
<dbReference type="Gene3D" id="3.90.1750.20">
    <property type="entry name" value="Putative Large Serine Recombinase, Chain B, Domain 2"/>
    <property type="match status" value="1"/>
</dbReference>
<dbReference type="GO" id="GO:0015074">
    <property type="term" value="P:DNA integration"/>
    <property type="evidence" value="ECO:0007669"/>
    <property type="project" value="UniProtKB-KW"/>
</dbReference>
<evidence type="ECO:0000256" key="6">
    <source>
        <dbReference type="PROSITE-ProRule" id="PRU10137"/>
    </source>
</evidence>
<dbReference type="Gene3D" id="3.40.50.1390">
    <property type="entry name" value="Resolvase, N-terminal catalytic domain"/>
    <property type="match status" value="1"/>
</dbReference>
<keyword evidence="4" id="KW-0233">DNA recombination</keyword>
<dbReference type="InterPro" id="IPR025827">
    <property type="entry name" value="Zn_ribbon_recom_dom"/>
</dbReference>
<evidence type="ECO:0000256" key="3">
    <source>
        <dbReference type="ARBA" id="ARBA00023125"/>
    </source>
</evidence>
<dbReference type="CDD" id="cd00338">
    <property type="entry name" value="Ser_Recombinase"/>
    <property type="match status" value="1"/>
</dbReference>
<evidence type="ECO:0000256" key="5">
    <source>
        <dbReference type="PIRSR" id="PIRSR606118-50"/>
    </source>
</evidence>
<dbReference type="PANTHER" id="PTHR30461:SF23">
    <property type="entry name" value="DNA RECOMBINASE-RELATED"/>
    <property type="match status" value="1"/>
</dbReference>
<dbReference type="Pfam" id="PF07508">
    <property type="entry name" value="Recombinase"/>
    <property type="match status" value="1"/>
</dbReference>
<evidence type="ECO:0000256" key="4">
    <source>
        <dbReference type="ARBA" id="ARBA00023172"/>
    </source>
</evidence>
<proteinExistence type="predicted"/>
<dbReference type="InterPro" id="IPR038109">
    <property type="entry name" value="DNA_bind_recomb_sf"/>
</dbReference>
<dbReference type="SUPFAM" id="SSF53041">
    <property type="entry name" value="Resolvase-like"/>
    <property type="match status" value="1"/>
</dbReference>
<dbReference type="InterPro" id="IPR006119">
    <property type="entry name" value="Resolv_N"/>
</dbReference>
<protein>
    <submittedName>
        <fullName evidence="9">Integrase</fullName>
    </submittedName>
</protein>
<dbReference type="InterPro" id="IPR050639">
    <property type="entry name" value="SSR_resolvase"/>
</dbReference>